<evidence type="ECO:0000313" key="1">
    <source>
        <dbReference type="EMBL" id="VYT27265.1"/>
    </source>
</evidence>
<organism evidence="1">
    <name type="scientific">uncultured Anaerotruncus sp</name>
    <dbReference type="NCBI Taxonomy" id="905011"/>
    <lineage>
        <taxon>Bacteria</taxon>
        <taxon>Bacillati</taxon>
        <taxon>Bacillota</taxon>
        <taxon>Clostridia</taxon>
        <taxon>Eubacteriales</taxon>
        <taxon>Oscillospiraceae</taxon>
        <taxon>Anaerotruncus</taxon>
        <taxon>environmental samples</taxon>
    </lineage>
</organism>
<evidence type="ECO:0008006" key="2">
    <source>
        <dbReference type="Google" id="ProtNLM"/>
    </source>
</evidence>
<gene>
    <name evidence="1" type="ORF">AULFYP135_02400</name>
</gene>
<accession>A0A6N2V9D0</accession>
<name>A0A6N2V9D0_9FIRM</name>
<protein>
    <recommendedName>
        <fullName evidence="2">HTH cro/C1-type domain-containing protein</fullName>
    </recommendedName>
</protein>
<reference evidence="1" key="1">
    <citation type="submission" date="2019-11" db="EMBL/GenBank/DDBJ databases">
        <authorList>
            <person name="Feng L."/>
        </authorList>
    </citation>
    <scope>NUCLEOTIDE SEQUENCE</scope>
    <source>
        <strain evidence="1">AundefinedLFYP135</strain>
    </source>
</reference>
<sequence>MILDEVAELFEKQPIRTISRATGLSRARVSSLRCGCSFRLDYDLIHALYTMGYELKLEEIQPSGGPENQPPNPLY</sequence>
<proteinExistence type="predicted"/>
<dbReference type="AlphaFoldDB" id="A0A6N2V9D0"/>
<dbReference type="EMBL" id="CACRSL010000005">
    <property type="protein sequence ID" value="VYT27265.1"/>
    <property type="molecule type" value="Genomic_DNA"/>
</dbReference>